<dbReference type="EC" id="6.3.4.18" evidence="4"/>
<evidence type="ECO:0000256" key="2">
    <source>
        <dbReference type="ARBA" id="ARBA00022755"/>
    </source>
</evidence>
<keyword evidence="3 4" id="KW-0067">ATP-binding</keyword>
<keyword evidence="1 4" id="KW-0547">Nucleotide-binding</keyword>
<comment type="pathway">
    <text evidence="4">Purine metabolism; IMP biosynthesis via de novo pathway; 5-amino-1-(5-phospho-D-ribosyl)imidazole-4-carboxylate from 5-amino-1-(5-phospho-D-ribosyl)imidazole (N5-CAIR route): step 1/2.</text>
</comment>
<dbReference type="InterPro" id="IPR040686">
    <property type="entry name" value="PurK_C"/>
</dbReference>
<sequence length="420" mass="44463">MRQEAQPTGGTGSEAVLGGAPAPSARVGMVGAGQLARMTHQAALDYGVALQVLARGEDEPAVAAGAPWVRGEPGCYEDLVALAKGSEVVTFDHEVIPPAHLRRLADAGHVLRPAPETFVVSQDKWVAREVLGPAGFPFPAHGPAWCAEDVTRFGDRHGWPLVLKATRGGYDGRGVRVLEGPAALGAQAAALFPTEDRQRDEGSEGPPWLVEEHLELAAECAVVLARRPSGQMACYPPIGTRQVEGICRELTVPADLPRTVLEEAKGMAKAVAGTIGAAGVMALECFWTRDGRLLVNELALRPHNTGHITMEAAVTSQFHQHLRAVLDWPLGSPALRSPAATVNLIAADDRATVPDRLPLALEDPRVHLHLYGKAPRRGRKIGHLTVLGDDVGEALDRARRAAAVLLGAEVHDPAGAGRRA</sequence>
<dbReference type="InterPro" id="IPR016185">
    <property type="entry name" value="PreATP-grasp_dom_sf"/>
</dbReference>
<dbReference type="SUPFAM" id="SSF56059">
    <property type="entry name" value="Glutathione synthetase ATP-binding domain-like"/>
    <property type="match status" value="1"/>
</dbReference>
<dbReference type="Proteomes" id="UP001589788">
    <property type="component" value="Unassembled WGS sequence"/>
</dbReference>
<feature type="binding site" evidence="4">
    <location>
        <position position="124"/>
    </location>
    <ligand>
        <name>ATP</name>
        <dbReference type="ChEBI" id="CHEBI:30616"/>
    </ligand>
</feature>
<dbReference type="Pfam" id="PF22660">
    <property type="entry name" value="RS_preATP-grasp-like"/>
    <property type="match status" value="1"/>
</dbReference>
<dbReference type="Gene3D" id="3.30.1490.20">
    <property type="entry name" value="ATP-grasp fold, A domain"/>
    <property type="match status" value="1"/>
</dbReference>
<comment type="function">
    <text evidence="4">Catalyzes the ATP-dependent conversion of 5-aminoimidazole ribonucleotide (AIR) and HCO(3)(-) to N5-carboxyaminoimidazole ribonucleotide (N5-CAIR).</text>
</comment>
<feature type="binding site" evidence="4">
    <location>
        <position position="164"/>
    </location>
    <ligand>
        <name>ATP</name>
        <dbReference type="ChEBI" id="CHEBI:30616"/>
    </ligand>
</feature>
<dbReference type="InterPro" id="IPR011054">
    <property type="entry name" value="Rudment_hybrid_motif"/>
</dbReference>
<dbReference type="InterPro" id="IPR054350">
    <property type="entry name" value="PurT/PurK_preATP-grasp"/>
</dbReference>
<evidence type="ECO:0000313" key="7">
    <source>
        <dbReference type="EMBL" id="MFC0081549.1"/>
    </source>
</evidence>
<dbReference type="PANTHER" id="PTHR11609:SF5">
    <property type="entry name" value="PHOSPHORIBOSYLAMINOIMIDAZOLE CARBOXYLASE"/>
    <property type="match status" value="1"/>
</dbReference>
<evidence type="ECO:0000256" key="1">
    <source>
        <dbReference type="ARBA" id="ARBA00022741"/>
    </source>
</evidence>
<dbReference type="RefSeq" id="WP_377788826.1">
    <property type="nucleotide sequence ID" value="NZ_JBHLYQ010000036.1"/>
</dbReference>
<protein>
    <recommendedName>
        <fullName evidence="4">N5-carboxyaminoimidazole ribonucleotide synthase</fullName>
        <shortName evidence="4">N5-CAIR synthase</shortName>
        <ecNumber evidence="4">6.3.4.18</ecNumber>
    </recommendedName>
    <alternativeName>
        <fullName evidence="4">5-(carboxyamino)imidazole ribonucleotide synthetase</fullName>
    </alternativeName>
</protein>
<dbReference type="InterPro" id="IPR011761">
    <property type="entry name" value="ATP-grasp"/>
</dbReference>
<evidence type="ECO:0000259" key="6">
    <source>
        <dbReference type="PROSITE" id="PS50975"/>
    </source>
</evidence>
<dbReference type="Pfam" id="PF02222">
    <property type="entry name" value="ATP-grasp"/>
    <property type="match status" value="1"/>
</dbReference>
<evidence type="ECO:0000256" key="4">
    <source>
        <dbReference type="HAMAP-Rule" id="MF_01928"/>
    </source>
</evidence>
<dbReference type="Pfam" id="PF17769">
    <property type="entry name" value="PurK_C"/>
    <property type="match status" value="1"/>
</dbReference>
<dbReference type="InterPro" id="IPR013815">
    <property type="entry name" value="ATP_grasp_subdomain_1"/>
</dbReference>
<reference evidence="7 8" key="1">
    <citation type="submission" date="2024-09" db="EMBL/GenBank/DDBJ databases">
        <authorList>
            <person name="Sun Q."/>
            <person name="Mori K."/>
        </authorList>
    </citation>
    <scope>NUCLEOTIDE SEQUENCE [LARGE SCALE GENOMIC DNA]</scope>
    <source>
        <strain evidence="7 8">JCM 15389</strain>
    </source>
</reference>
<feature type="domain" description="ATP-grasp" evidence="6">
    <location>
        <begin position="128"/>
        <end position="326"/>
    </location>
</feature>
<dbReference type="InterPro" id="IPR005875">
    <property type="entry name" value="PurK"/>
</dbReference>
<feature type="binding site" evidence="4">
    <location>
        <begin position="296"/>
        <end position="297"/>
    </location>
    <ligand>
        <name>ATP</name>
        <dbReference type="ChEBI" id="CHEBI:30616"/>
    </ligand>
</feature>
<feature type="region of interest" description="Disordered" evidence="5">
    <location>
        <begin position="1"/>
        <end position="20"/>
    </location>
</feature>
<comment type="subunit">
    <text evidence="4">Homodimer.</text>
</comment>
<dbReference type="SUPFAM" id="SSF52440">
    <property type="entry name" value="PreATP-grasp domain"/>
    <property type="match status" value="1"/>
</dbReference>
<dbReference type="HAMAP" id="MF_01928">
    <property type="entry name" value="PurK"/>
    <property type="match status" value="1"/>
</dbReference>
<dbReference type="InterPro" id="IPR003135">
    <property type="entry name" value="ATP-grasp_carboxylate-amine"/>
</dbReference>
<proteinExistence type="inferred from homology"/>
<dbReference type="Gene3D" id="3.40.50.20">
    <property type="match status" value="1"/>
</dbReference>
<evidence type="ECO:0000313" key="8">
    <source>
        <dbReference type="Proteomes" id="UP001589788"/>
    </source>
</evidence>
<comment type="caution">
    <text evidence="4">Lacks conserved residue(s) required for the propagation of feature annotation.</text>
</comment>
<gene>
    <name evidence="4" type="primary">purK</name>
    <name evidence="7" type="ORF">ACFFRE_05235</name>
</gene>
<organism evidence="7 8">
    <name type="scientific">Aciditerrimonas ferrireducens</name>
    <dbReference type="NCBI Taxonomy" id="667306"/>
    <lineage>
        <taxon>Bacteria</taxon>
        <taxon>Bacillati</taxon>
        <taxon>Actinomycetota</taxon>
        <taxon>Acidimicrobiia</taxon>
        <taxon>Acidimicrobiales</taxon>
        <taxon>Acidimicrobiaceae</taxon>
        <taxon>Aciditerrimonas</taxon>
    </lineage>
</organism>
<comment type="caution">
    <text evidence="7">The sequence shown here is derived from an EMBL/GenBank/DDBJ whole genome shotgun (WGS) entry which is preliminary data.</text>
</comment>
<evidence type="ECO:0000256" key="3">
    <source>
        <dbReference type="ARBA" id="ARBA00022840"/>
    </source>
</evidence>
<dbReference type="Gene3D" id="3.30.470.20">
    <property type="entry name" value="ATP-grasp fold, B domain"/>
    <property type="match status" value="1"/>
</dbReference>
<keyword evidence="4 7" id="KW-0436">Ligase</keyword>
<feature type="binding site" evidence="4">
    <location>
        <position position="219"/>
    </location>
    <ligand>
        <name>ATP</name>
        <dbReference type="ChEBI" id="CHEBI:30616"/>
    </ligand>
</feature>
<keyword evidence="2 4" id="KW-0658">Purine biosynthesis</keyword>
<feature type="binding site" evidence="4">
    <location>
        <begin position="211"/>
        <end position="214"/>
    </location>
    <ligand>
        <name>ATP</name>
        <dbReference type="ChEBI" id="CHEBI:30616"/>
    </ligand>
</feature>
<dbReference type="EMBL" id="JBHLYQ010000036">
    <property type="protein sequence ID" value="MFC0081549.1"/>
    <property type="molecule type" value="Genomic_DNA"/>
</dbReference>
<comment type="catalytic activity">
    <reaction evidence="4">
        <text>5-amino-1-(5-phospho-beta-D-ribosyl)imidazole + hydrogencarbonate + ATP = 5-carboxyamino-1-(5-phospho-D-ribosyl)imidazole + ADP + phosphate + 2 H(+)</text>
        <dbReference type="Rhea" id="RHEA:19317"/>
        <dbReference type="ChEBI" id="CHEBI:15378"/>
        <dbReference type="ChEBI" id="CHEBI:17544"/>
        <dbReference type="ChEBI" id="CHEBI:30616"/>
        <dbReference type="ChEBI" id="CHEBI:43474"/>
        <dbReference type="ChEBI" id="CHEBI:58730"/>
        <dbReference type="ChEBI" id="CHEBI:137981"/>
        <dbReference type="ChEBI" id="CHEBI:456216"/>
        <dbReference type="EC" id="6.3.4.18"/>
    </reaction>
</comment>
<keyword evidence="8" id="KW-1185">Reference proteome</keyword>
<name>A0ABV6C1H7_9ACTN</name>
<accession>A0ABV6C1H7</accession>
<dbReference type="GO" id="GO:0034028">
    <property type="term" value="F:5-(carboxyamino)imidazole ribonucleotide synthase activity"/>
    <property type="evidence" value="ECO:0007669"/>
    <property type="project" value="UniProtKB-EC"/>
</dbReference>
<comment type="similarity">
    <text evidence="4">Belongs to the PurK/PurT family.</text>
</comment>
<dbReference type="PANTHER" id="PTHR11609">
    <property type="entry name" value="PURINE BIOSYNTHESIS PROTEIN 6/7, PUR6/7"/>
    <property type="match status" value="1"/>
</dbReference>
<dbReference type="SUPFAM" id="SSF51246">
    <property type="entry name" value="Rudiment single hybrid motif"/>
    <property type="match status" value="1"/>
</dbReference>
<dbReference type="NCBIfam" id="NF004680">
    <property type="entry name" value="PRK06019.1-6"/>
    <property type="match status" value="1"/>
</dbReference>
<dbReference type="PROSITE" id="PS50975">
    <property type="entry name" value="ATP_GRASP"/>
    <property type="match status" value="1"/>
</dbReference>
<evidence type="ECO:0000256" key="5">
    <source>
        <dbReference type="SAM" id="MobiDB-lite"/>
    </source>
</evidence>